<evidence type="ECO:0000259" key="2">
    <source>
        <dbReference type="Pfam" id="PF05239"/>
    </source>
</evidence>
<name>A0A917V330_9HYPH</name>
<dbReference type="RefSeq" id="WP_188910949.1">
    <property type="nucleotide sequence ID" value="NZ_BMMF01000003.1"/>
</dbReference>
<protein>
    <recommendedName>
        <fullName evidence="2">PRC-barrel domain-containing protein</fullName>
    </recommendedName>
</protein>
<evidence type="ECO:0000313" key="4">
    <source>
        <dbReference type="Proteomes" id="UP000600449"/>
    </source>
</evidence>
<sequence>MSWKSYLAPLAAGFGVFAPLGAAPVSQLLLAPPIVTEEVAEVFANVEDLQDIEVHASLGEVVGDVRVVVVDEDGMHYIVVEVGGFLGFGENRVAVPMTSVAARGDVSLALVGITGDQLEAMAEWNEDTPGFTVLEATR</sequence>
<feature type="domain" description="PRC-barrel" evidence="2">
    <location>
        <begin position="47"/>
        <end position="105"/>
    </location>
</feature>
<dbReference type="InterPro" id="IPR011033">
    <property type="entry name" value="PRC_barrel-like_sf"/>
</dbReference>
<dbReference type="Gene3D" id="2.30.30.240">
    <property type="entry name" value="PRC-barrel domain"/>
    <property type="match status" value="1"/>
</dbReference>
<dbReference type="EMBL" id="BMMF01000003">
    <property type="protein sequence ID" value="GGK28307.1"/>
    <property type="molecule type" value="Genomic_DNA"/>
</dbReference>
<dbReference type="InterPro" id="IPR027275">
    <property type="entry name" value="PRC-brl_dom"/>
</dbReference>
<feature type="signal peptide" evidence="1">
    <location>
        <begin position="1"/>
        <end position="22"/>
    </location>
</feature>
<evidence type="ECO:0000256" key="1">
    <source>
        <dbReference type="SAM" id="SignalP"/>
    </source>
</evidence>
<dbReference type="Proteomes" id="UP000600449">
    <property type="component" value="Unassembled WGS sequence"/>
</dbReference>
<reference evidence="3 4" key="1">
    <citation type="journal article" date="2014" name="Int. J. Syst. Evol. Microbiol.">
        <title>Complete genome sequence of Corynebacterium casei LMG S-19264T (=DSM 44701T), isolated from a smear-ripened cheese.</title>
        <authorList>
            <consortium name="US DOE Joint Genome Institute (JGI-PGF)"/>
            <person name="Walter F."/>
            <person name="Albersmeier A."/>
            <person name="Kalinowski J."/>
            <person name="Ruckert C."/>
        </authorList>
    </citation>
    <scope>NUCLEOTIDE SEQUENCE [LARGE SCALE GENOMIC DNA]</scope>
    <source>
        <strain evidence="3 4">CGMCC 1.9161</strain>
    </source>
</reference>
<dbReference type="Pfam" id="PF05239">
    <property type="entry name" value="PRC"/>
    <property type="match status" value="1"/>
</dbReference>
<proteinExistence type="predicted"/>
<organism evidence="3 4">
    <name type="scientific">Salinarimonas ramus</name>
    <dbReference type="NCBI Taxonomy" id="690164"/>
    <lineage>
        <taxon>Bacteria</taxon>
        <taxon>Pseudomonadati</taxon>
        <taxon>Pseudomonadota</taxon>
        <taxon>Alphaproteobacteria</taxon>
        <taxon>Hyphomicrobiales</taxon>
        <taxon>Salinarimonadaceae</taxon>
        <taxon>Salinarimonas</taxon>
    </lineage>
</organism>
<keyword evidence="4" id="KW-1185">Reference proteome</keyword>
<dbReference type="SUPFAM" id="SSF50346">
    <property type="entry name" value="PRC-barrel domain"/>
    <property type="match status" value="1"/>
</dbReference>
<keyword evidence="1" id="KW-0732">Signal</keyword>
<evidence type="ECO:0000313" key="3">
    <source>
        <dbReference type="EMBL" id="GGK28307.1"/>
    </source>
</evidence>
<feature type="chain" id="PRO_5037526212" description="PRC-barrel domain-containing protein" evidence="1">
    <location>
        <begin position="23"/>
        <end position="138"/>
    </location>
</feature>
<comment type="caution">
    <text evidence="3">The sequence shown here is derived from an EMBL/GenBank/DDBJ whole genome shotgun (WGS) entry which is preliminary data.</text>
</comment>
<dbReference type="AlphaFoldDB" id="A0A917V330"/>
<gene>
    <name evidence="3" type="ORF">GCM10011322_13510</name>
</gene>
<accession>A0A917V330</accession>